<reference evidence="5" key="3">
    <citation type="submission" date="2008-04" db="EMBL/GenBank/DDBJ databases">
        <title>Complete sequence of chromosome of Exiguobacterium sibiricum 255-15.</title>
        <authorList>
            <consortium name="US DOE Joint Genome Institute"/>
            <person name="Copeland A."/>
            <person name="Lucas S."/>
            <person name="Lapidus A."/>
            <person name="Glavina del Rio T."/>
            <person name="Dalin E."/>
            <person name="Tice H."/>
            <person name="Bruce D."/>
            <person name="Goodwin L."/>
            <person name="Pitluck S."/>
            <person name="Kiss H."/>
            <person name="Chertkov O."/>
            <person name="Monk C."/>
            <person name="Brettin T."/>
            <person name="Detter J.C."/>
            <person name="Han C."/>
            <person name="Kuske C.R."/>
            <person name="Schmutz J."/>
            <person name="Larimer F."/>
            <person name="Land M."/>
            <person name="Hauser L."/>
            <person name="Kyrpides N."/>
            <person name="Mikhailova N."/>
            <person name="Vishnivetskaya T."/>
            <person name="Rodrigues D.F."/>
            <person name="Gilichinsky D."/>
            <person name="Tiedje J."/>
            <person name="Richardson P."/>
        </authorList>
    </citation>
    <scope>NUCLEOTIDE SEQUENCE [LARGE SCALE GENOMIC DNA]</scope>
    <source>
        <strain evidence="5">DSM 17290 / CIP 109462 / JCM 13490 / 255-15</strain>
    </source>
</reference>
<evidence type="ECO:0000313" key="5">
    <source>
        <dbReference type="Proteomes" id="UP000001681"/>
    </source>
</evidence>
<sequence>MIRLATEQDVKQIATLLREKAELFQARGSQQWSAYLKEDLQQLVANDLAAGRLYVFEQGAELLGSIALLPSLAWDQTLWPDTEGLYIHRIVVSETAKGLGVGKQLLRHVIAVTTAEQERLRLDCLATNDFLNRYYASFGFEPQGIRDGFATYEYKETPVLK</sequence>
<dbReference type="Gene3D" id="3.40.630.30">
    <property type="match status" value="1"/>
</dbReference>
<evidence type="ECO:0000259" key="3">
    <source>
        <dbReference type="PROSITE" id="PS51186"/>
    </source>
</evidence>
<dbReference type="eggNOG" id="COG0456">
    <property type="taxonomic scope" value="Bacteria"/>
</dbReference>
<dbReference type="InterPro" id="IPR000182">
    <property type="entry name" value="GNAT_dom"/>
</dbReference>
<dbReference type="EMBL" id="CP001022">
    <property type="protein sequence ID" value="ACB61070.1"/>
    <property type="molecule type" value="Genomic_DNA"/>
</dbReference>
<dbReference type="STRING" id="262543.Exig_1615"/>
<organism evidence="4 5">
    <name type="scientific">Exiguobacterium sibiricum (strain DSM 17290 / CCUG 55495 / CIP 109462 / JCM 13490 / 255-15)</name>
    <dbReference type="NCBI Taxonomy" id="262543"/>
    <lineage>
        <taxon>Bacteria</taxon>
        <taxon>Bacillati</taxon>
        <taxon>Bacillota</taxon>
        <taxon>Bacilli</taxon>
        <taxon>Bacillales</taxon>
        <taxon>Bacillales Family XII. Incertae Sedis</taxon>
        <taxon>Exiguobacterium</taxon>
    </lineage>
</organism>
<dbReference type="PANTHER" id="PTHR43877:SF2">
    <property type="entry name" value="AMINOALKYLPHOSPHONATE N-ACETYLTRANSFERASE-RELATED"/>
    <property type="match status" value="1"/>
</dbReference>
<dbReference type="HOGENOM" id="CLU_013985_13_3_9"/>
<dbReference type="GO" id="GO:0016747">
    <property type="term" value="F:acyltransferase activity, transferring groups other than amino-acyl groups"/>
    <property type="evidence" value="ECO:0007669"/>
    <property type="project" value="InterPro"/>
</dbReference>
<reference evidence="4 5" key="1">
    <citation type="journal article" date="2006" name="Extremophiles">
        <title>Characterization of Exiguobacterium isolates from the Siberian permafrost. Description of Exiguobacterium sibiricum sp. nov.</title>
        <authorList>
            <person name="Rodrigues D.F."/>
            <person name="Goris J."/>
            <person name="Vishnivetskaya T."/>
            <person name="Gilichinsky D."/>
            <person name="Thomashow M.F."/>
            <person name="Tiedje J.M."/>
        </authorList>
    </citation>
    <scope>NUCLEOTIDE SEQUENCE [LARGE SCALE GENOMIC DNA]</scope>
    <source>
        <strain evidence="5">DSM 17290 / CIP 109462 / JCM 13490 / 255-15</strain>
    </source>
</reference>
<keyword evidence="2" id="KW-0012">Acyltransferase</keyword>
<protein>
    <submittedName>
        <fullName evidence="4">GCN5-related N-acetyltransferase</fullName>
    </submittedName>
</protein>
<dbReference type="InterPro" id="IPR050832">
    <property type="entry name" value="Bact_Acetyltransf"/>
</dbReference>
<name>B1YH09_EXIS2</name>
<dbReference type="PANTHER" id="PTHR43877">
    <property type="entry name" value="AMINOALKYLPHOSPHONATE N-ACETYLTRANSFERASE-RELATED-RELATED"/>
    <property type="match status" value="1"/>
</dbReference>
<reference evidence="4 5" key="2">
    <citation type="journal article" date="2008" name="BMC Genomics">
        <title>Architecture of thermal adaptation in an Exiguobacterium sibiricum strain isolated from 3 million year old permafrost: a genome and transcriptome approach.</title>
        <authorList>
            <person name="Rodrigues D.F."/>
            <person name="Ivanova N."/>
            <person name="He Z."/>
            <person name="Huebner M."/>
            <person name="Zhou J."/>
            <person name="Tiedje J.M."/>
        </authorList>
    </citation>
    <scope>NUCLEOTIDE SEQUENCE [LARGE SCALE GENOMIC DNA]</scope>
    <source>
        <strain evidence="5">DSM 17290 / CIP 109462 / JCM 13490 / 255-15</strain>
    </source>
</reference>
<keyword evidence="5" id="KW-1185">Reference proteome</keyword>
<proteinExistence type="predicted"/>
<dbReference type="KEGG" id="esi:Exig_1615"/>
<evidence type="ECO:0000256" key="2">
    <source>
        <dbReference type="ARBA" id="ARBA00023315"/>
    </source>
</evidence>
<dbReference type="InterPro" id="IPR016181">
    <property type="entry name" value="Acyl_CoA_acyltransferase"/>
</dbReference>
<gene>
    <name evidence="4" type="ordered locus">Exig_1615</name>
</gene>
<dbReference type="AlphaFoldDB" id="B1YH09"/>
<dbReference type="Proteomes" id="UP000001681">
    <property type="component" value="Chromosome"/>
</dbReference>
<evidence type="ECO:0000313" key="4">
    <source>
        <dbReference type="EMBL" id="ACB61070.1"/>
    </source>
</evidence>
<dbReference type="OrthoDB" id="6382410at2"/>
<feature type="domain" description="N-acetyltransferase" evidence="3">
    <location>
        <begin position="1"/>
        <end position="158"/>
    </location>
</feature>
<dbReference type="RefSeq" id="WP_012370490.1">
    <property type="nucleotide sequence ID" value="NC_010556.1"/>
</dbReference>
<keyword evidence="1 4" id="KW-0808">Transferase</keyword>
<evidence type="ECO:0000256" key="1">
    <source>
        <dbReference type="ARBA" id="ARBA00022679"/>
    </source>
</evidence>
<dbReference type="CDD" id="cd04301">
    <property type="entry name" value="NAT_SF"/>
    <property type="match status" value="1"/>
</dbReference>
<dbReference type="SUPFAM" id="SSF55729">
    <property type="entry name" value="Acyl-CoA N-acyltransferases (Nat)"/>
    <property type="match status" value="1"/>
</dbReference>
<dbReference type="Pfam" id="PF00583">
    <property type="entry name" value="Acetyltransf_1"/>
    <property type="match status" value="1"/>
</dbReference>
<dbReference type="PROSITE" id="PS51186">
    <property type="entry name" value="GNAT"/>
    <property type="match status" value="1"/>
</dbReference>
<accession>B1YH09</accession>